<dbReference type="InterPro" id="IPR058441">
    <property type="entry name" value="DUF8128"/>
</dbReference>
<dbReference type="AlphaFoldDB" id="A0A2G9YV29"/>
<evidence type="ECO:0000313" key="3">
    <source>
        <dbReference type="Proteomes" id="UP000229054"/>
    </source>
</evidence>
<gene>
    <name evidence="2" type="ORF">COX38_01255</name>
</gene>
<reference evidence="2 3" key="1">
    <citation type="submission" date="2017-09" db="EMBL/GenBank/DDBJ databases">
        <title>Depth-based differentiation of microbial function through sediment-hosted aquifers and enrichment of novel symbionts in the deep terrestrial subsurface.</title>
        <authorList>
            <person name="Probst A.J."/>
            <person name="Ladd B."/>
            <person name="Jarett J.K."/>
            <person name="Geller-Mcgrath D.E."/>
            <person name="Sieber C.M."/>
            <person name="Emerson J.B."/>
            <person name="Anantharaman K."/>
            <person name="Thomas B.C."/>
            <person name="Malmstrom R."/>
            <person name="Stieglmeier M."/>
            <person name="Klingl A."/>
            <person name="Woyke T."/>
            <person name="Ryan C.M."/>
            <person name="Banfield J.F."/>
        </authorList>
    </citation>
    <scope>NUCLEOTIDE SEQUENCE [LARGE SCALE GENOMIC DNA]</scope>
    <source>
        <strain evidence="2">CG23_combo_of_CG06-09_8_20_14_all_39_25</strain>
    </source>
</reference>
<proteinExistence type="predicted"/>
<comment type="caution">
    <text evidence="2">The sequence shown here is derived from an EMBL/GenBank/DDBJ whole genome shotgun (WGS) entry which is preliminary data.</text>
</comment>
<name>A0A2G9YV29_9BACT</name>
<feature type="domain" description="DUF8128" evidence="1">
    <location>
        <begin position="108"/>
        <end position="411"/>
    </location>
</feature>
<dbReference type="Proteomes" id="UP000229054">
    <property type="component" value="Unassembled WGS sequence"/>
</dbReference>
<accession>A0A2G9YV29</accession>
<dbReference type="Pfam" id="PF26449">
    <property type="entry name" value="DUF8128"/>
    <property type="match status" value="1"/>
</dbReference>
<organism evidence="2 3">
    <name type="scientific">Candidatus Nealsonbacteria bacterium CG23_combo_of_CG06-09_8_20_14_all_39_25</name>
    <dbReference type="NCBI Taxonomy" id="1974723"/>
    <lineage>
        <taxon>Bacteria</taxon>
        <taxon>Candidatus Nealsoniibacteriota</taxon>
    </lineage>
</organism>
<dbReference type="EMBL" id="PCRN01000049">
    <property type="protein sequence ID" value="PIP22331.1"/>
    <property type="molecule type" value="Genomic_DNA"/>
</dbReference>
<evidence type="ECO:0000259" key="1">
    <source>
        <dbReference type="Pfam" id="PF26449"/>
    </source>
</evidence>
<protein>
    <recommendedName>
        <fullName evidence="1">DUF8128 domain-containing protein</fullName>
    </recommendedName>
</protein>
<evidence type="ECO:0000313" key="2">
    <source>
        <dbReference type="EMBL" id="PIP22331.1"/>
    </source>
</evidence>
<sequence>MLPEASFSLLWNNVWQVIKNWWWLPAPFILWKPAQYLWLWSRIEGFLKRQRMILLEIKIPKESLKPIRAMEDVMAGLWQAFWDPPNFWEKWWEGKVSLGFQLETVSVGGEIHFYIRCPDYRKDIVESSIYSQYPEAEITLAEDYTRNVPQDIPNKDWDMWAADYRLLKANPYPIKTYPEFEKETEKEEEKRIDPMATLLEVMGKIKPGEQLWVQFQVSPMAEDAAQPFFDEGAALKDKLAKRVEAPKSKPVIQEVAEILIRGPKEEEKKGPELELIAPELRLTPGEKEIVMGVEKKISKPPFKCEIRFIFLGRKEVWFKANLRLIFAYFGSYITHNMNGLVPLGKTITKVVSRPPISLLDARRLYLRKRKIFRLYRERFRPMWPREGERKTGSFVLNTEELASLYHFPSHAVAPALGVLRVEAKKAGAPPELPHE</sequence>